<keyword evidence="3" id="KW-0312">Gluconeogenesis</keyword>
<dbReference type="Pfam" id="PF00300">
    <property type="entry name" value="His_Phos_1"/>
    <property type="match status" value="1"/>
</dbReference>
<dbReference type="PANTHER" id="PTHR11931">
    <property type="entry name" value="PHOSPHOGLYCERATE MUTASE"/>
    <property type="match status" value="1"/>
</dbReference>
<protein>
    <recommendedName>
        <fullName evidence="2">phosphoglycerate mutase (2,3-diphosphoglycerate-dependent)</fullName>
        <ecNumber evidence="2">5.4.2.11</ecNumber>
    </recommendedName>
</protein>
<dbReference type="InterPro" id="IPR029033">
    <property type="entry name" value="His_PPase_superfam"/>
</dbReference>
<comment type="similarity">
    <text evidence="1">Belongs to the phosphoglycerate mutase family. BPG-dependent PGAM subfamily.</text>
</comment>
<dbReference type="SUPFAM" id="SSF53254">
    <property type="entry name" value="Phosphoglycerate mutase-like"/>
    <property type="match status" value="1"/>
</dbReference>
<dbReference type="STRING" id="314265.R2601_20561"/>
<sequence>MSEPLMPESYHAIIRHGAYHQREGAPSARQPYALTDEGLAQARACGDELAAMIAQHGLQLAPVIHCSHQLRAWQTATEIADRLRAHGHEITEIHETGALAERGLGSAANLTVAEIEAVLRDDPRHEAPPAGWKSDSDYRLPLEGAESLMMAGARVAGHLRDSAGAGAGRLTVHVGHGASFRHAAHHLGLLEKEDLAKLSMFHARALLLCYRGHDSWSRFAGAWKVRTPKEDPID</sequence>
<proteinExistence type="inferred from homology"/>
<keyword evidence="4" id="KW-0324">Glycolysis</keyword>
<dbReference type="eggNOG" id="COG0406">
    <property type="taxonomic scope" value="Bacteria"/>
</dbReference>
<dbReference type="Gene3D" id="3.40.50.1240">
    <property type="entry name" value="Phosphoglycerate mutase-like"/>
    <property type="match status" value="1"/>
</dbReference>
<organism evidence="6 7">
    <name type="scientific">Salipiger bermudensis (strain DSM 26914 / JCM 13377 / KCTC 12554 / HTCC2601)</name>
    <name type="common">Pelagibaca bermudensis</name>
    <dbReference type="NCBI Taxonomy" id="314265"/>
    <lineage>
        <taxon>Bacteria</taxon>
        <taxon>Pseudomonadati</taxon>
        <taxon>Pseudomonadota</taxon>
        <taxon>Alphaproteobacteria</taxon>
        <taxon>Rhodobacterales</taxon>
        <taxon>Roseobacteraceae</taxon>
        <taxon>Salipiger</taxon>
    </lineage>
</organism>
<name>Q0FNR7_SALBH</name>
<dbReference type="AlphaFoldDB" id="Q0FNR7"/>
<dbReference type="RefSeq" id="WP_007798962.1">
    <property type="nucleotide sequence ID" value="NZ_DS022276.1"/>
</dbReference>
<dbReference type="EC" id="5.4.2.11" evidence="2"/>
<evidence type="ECO:0000313" key="6">
    <source>
        <dbReference type="EMBL" id="EAU45838.1"/>
    </source>
</evidence>
<dbReference type="GO" id="GO:0006096">
    <property type="term" value="P:glycolytic process"/>
    <property type="evidence" value="ECO:0007669"/>
    <property type="project" value="UniProtKB-KW"/>
</dbReference>
<comment type="caution">
    <text evidence="6">The sequence shown here is derived from an EMBL/GenBank/DDBJ whole genome shotgun (WGS) entry which is preliminary data.</text>
</comment>
<dbReference type="InterPro" id="IPR013078">
    <property type="entry name" value="His_Pase_superF_clade-1"/>
</dbReference>
<dbReference type="EMBL" id="AATQ01000021">
    <property type="protein sequence ID" value="EAU45838.1"/>
    <property type="molecule type" value="Genomic_DNA"/>
</dbReference>
<accession>Q0FNR7</accession>
<evidence type="ECO:0000256" key="4">
    <source>
        <dbReference type="ARBA" id="ARBA00023152"/>
    </source>
</evidence>
<dbReference type="InterPro" id="IPR005952">
    <property type="entry name" value="Phosphogly_mut1"/>
</dbReference>
<evidence type="ECO:0000256" key="1">
    <source>
        <dbReference type="ARBA" id="ARBA00006717"/>
    </source>
</evidence>
<dbReference type="HOGENOM" id="CLU_1218956_0_0_5"/>
<evidence type="ECO:0000256" key="5">
    <source>
        <dbReference type="ARBA" id="ARBA00023235"/>
    </source>
</evidence>
<evidence type="ECO:0000313" key="7">
    <source>
        <dbReference type="Proteomes" id="UP000006230"/>
    </source>
</evidence>
<keyword evidence="5" id="KW-0413">Isomerase</keyword>
<dbReference type="GO" id="GO:0006094">
    <property type="term" value="P:gluconeogenesis"/>
    <property type="evidence" value="ECO:0007669"/>
    <property type="project" value="UniProtKB-KW"/>
</dbReference>
<keyword evidence="7" id="KW-1185">Reference proteome</keyword>
<dbReference type="Proteomes" id="UP000006230">
    <property type="component" value="Unassembled WGS sequence"/>
</dbReference>
<gene>
    <name evidence="6" type="ORF">R2601_20561</name>
</gene>
<reference evidence="6 7" key="1">
    <citation type="journal article" date="2010" name="J. Bacteriol.">
        <title>Genome sequences of Pelagibaca bermudensis HTCC2601T and Maritimibacter alkaliphilus HTCC2654T, the type strains of two marine Roseobacter genera.</title>
        <authorList>
            <person name="Thrash J.C."/>
            <person name="Cho J.C."/>
            <person name="Ferriera S."/>
            <person name="Johnson J."/>
            <person name="Vergin K.L."/>
            <person name="Giovannoni S.J."/>
        </authorList>
    </citation>
    <scope>NUCLEOTIDE SEQUENCE [LARGE SCALE GENOMIC DNA]</scope>
    <source>
        <strain evidence="7">DSM 26914 / JCM 13377 / KCTC 12554 / HTCC2601</strain>
    </source>
</reference>
<evidence type="ECO:0000256" key="2">
    <source>
        <dbReference type="ARBA" id="ARBA00012028"/>
    </source>
</evidence>
<dbReference type="GO" id="GO:0004619">
    <property type="term" value="F:phosphoglycerate mutase activity"/>
    <property type="evidence" value="ECO:0007669"/>
    <property type="project" value="UniProtKB-EC"/>
</dbReference>
<evidence type="ECO:0000256" key="3">
    <source>
        <dbReference type="ARBA" id="ARBA00022432"/>
    </source>
</evidence>